<dbReference type="EMBL" id="REGA01000001">
    <property type="protein sequence ID" value="RQG97683.1"/>
    <property type="molecule type" value="Genomic_DNA"/>
</dbReference>
<dbReference type="OrthoDB" id="204732at2157"/>
<evidence type="ECO:0000313" key="3">
    <source>
        <dbReference type="Proteomes" id="UP000282323"/>
    </source>
</evidence>
<proteinExistence type="predicted"/>
<comment type="caution">
    <text evidence="2">The sequence shown here is derived from an EMBL/GenBank/DDBJ whole genome shotgun (WGS) entry which is preliminary data.</text>
</comment>
<name>A0A3N6M2N8_NATCH</name>
<dbReference type="Proteomes" id="UP000282323">
    <property type="component" value="Unassembled WGS sequence"/>
</dbReference>
<sequence>MGPTPNLQWLATACKQYGPGRLPRANRRDVGAGYAGAAAALAIALTFALGMVVLYQLGVSHDLIHPFWGMSALVSLPFVVPTAFLVGTAVWRYLPARIPYFGAVAGVVTTVLTYVISLVLVFFALLAIVATSSGTGIETTAELLEVAAGLTLLIGIFATVMTTWLTIPIGCLSGVIYERARVVPTR</sequence>
<dbReference type="AlphaFoldDB" id="A0A3N6M2N8"/>
<feature type="transmembrane region" description="Helical" evidence="1">
    <location>
        <begin position="103"/>
        <end position="130"/>
    </location>
</feature>
<organism evidence="2 3">
    <name type="scientific">Natrarchaeobius chitinivorans</name>
    <dbReference type="NCBI Taxonomy" id="1679083"/>
    <lineage>
        <taxon>Archaea</taxon>
        <taxon>Methanobacteriati</taxon>
        <taxon>Methanobacteriota</taxon>
        <taxon>Stenosarchaea group</taxon>
        <taxon>Halobacteria</taxon>
        <taxon>Halobacteriales</taxon>
        <taxon>Natrialbaceae</taxon>
        <taxon>Natrarchaeobius</taxon>
    </lineage>
</organism>
<keyword evidence="1" id="KW-1133">Transmembrane helix</keyword>
<evidence type="ECO:0000256" key="1">
    <source>
        <dbReference type="SAM" id="Phobius"/>
    </source>
</evidence>
<accession>A0A3N6M2N8</accession>
<gene>
    <name evidence="2" type="ORF">EA473_00210</name>
</gene>
<keyword evidence="3" id="KW-1185">Reference proteome</keyword>
<feature type="transmembrane region" description="Helical" evidence="1">
    <location>
        <begin position="150"/>
        <end position="177"/>
    </location>
</feature>
<keyword evidence="1" id="KW-0472">Membrane</keyword>
<reference evidence="2 3" key="1">
    <citation type="submission" date="2018-10" db="EMBL/GenBank/DDBJ databases">
        <title>Natrarchaeobius chitinivorans gen. nov., sp. nov., and Natrarchaeobius haloalkaliphilus sp. nov., alkaliphilic, chitin-utilizing haloarchaea from hypersaline alkaline lakes.</title>
        <authorList>
            <person name="Sorokin D.Y."/>
            <person name="Elcheninov A.G."/>
            <person name="Kostrikina N.A."/>
            <person name="Bale N.J."/>
            <person name="Sinninghe Damste J.S."/>
            <person name="Khijniak T.V."/>
            <person name="Kublanov I.V."/>
            <person name="Toshchakov S.V."/>
        </authorList>
    </citation>
    <scope>NUCLEOTIDE SEQUENCE [LARGE SCALE GENOMIC DNA]</scope>
    <source>
        <strain evidence="2 3">AArcht4T</strain>
    </source>
</reference>
<feature type="transmembrane region" description="Helical" evidence="1">
    <location>
        <begin position="31"/>
        <end position="55"/>
    </location>
</feature>
<keyword evidence="1" id="KW-0812">Transmembrane</keyword>
<protein>
    <submittedName>
        <fullName evidence="2">Uncharacterized protein</fullName>
    </submittedName>
</protein>
<feature type="transmembrane region" description="Helical" evidence="1">
    <location>
        <begin position="67"/>
        <end position="91"/>
    </location>
</feature>
<evidence type="ECO:0000313" key="2">
    <source>
        <dbReference type="EMBL" id="RQG97683.1"/>
    </source>
</evidence>
<dbReference type="RefSeq" id="WP_124193660.1">
    <property type="nucleotide sequence ID" value="NZ_REGA01000001.1"/>
</dbReference>